<dbReference type="SUPFAM" id="SSF57716">
    <property type="entry name" value="Glucocorticoid receptor-like (DNA-binding domain)"/>
    <property type="match status" value="1"/>
</dbReference>
<dbReference type="GO" id="GO:0008270">
    <property type="term" value="F:zinc ion binding"/>
    <property type="evidence" value="ECO:0007669"/>
    <property type="project" value="InterPro"/>
</dbReference>
<keyword evidence="4" id="KW-1185">Reference proteome</keyword>
<feature type="domain" description="DnaK suppressor protein-like N-terminal" evidence="2">
    <location>
        <begin position="5"/>
        <end position="53"/>
    </location>
</feature>
<dbReference type="InterPro" id="IPR048487">
    <property type="entry name" value="DksA-like_N"/>
</dbReference>
<name>A0A1G6MTJ7_9GAMM</name>
<dbReference type="Gene3D" id="1.20.120.910">
    <property type="entry name" value="DksA, coiled-coil domain"/>
    <property type="match status" value="1"/>
</dbReference>
<dbReference type="EMBL" id="FMZQ01000004">
    <property type="protein sequence ID" value="SDC58315.1"/>
    <property type="molecule type" value="Genomic_DNA"/>
</dbReference>
<accession>A0A1G6MTJ7</accession>
<dbReference type="RefSeq" id="WP_017678038.1">
    <property type="nucleotide sequence ID" value="NZ_FMZQ01000004.1"/>
</dbReference>
<dbReference type="Pfam" id="PF01258">
    <property type="entry name" value="zf-dskA_traR"/>
    <property type="match status" value="1"/>
</dbReference>
<organism evidence="3 4">
    <name type="scientific">Ectopseudomonas chengduensis</name>
    <dbReference type="NCBI Taxonomy" id="489632"/>
    <lineage>
        <taxon>Bacteria</taxon>
        <taxon>Pseudomonadati</taxon>
        <taxon>Pseudomonadota</taxon>
        <taxon>Gammaproteobacteria</taxon>
        <taxon>Pseudomonadales</taxon>
        <taxon>Pseudomonadaceae</taxon>
        <taxon>Ectopseudomonas</taxon>
    </lineage>
</organism>
<evidence type="ECO:0000259" key="1">
    <source>
        <dbReference type="Pfam" id="PF01258"/>
    </source>
</evidence>
<dbReference type="Pfam" id="PF21173">
    <property type="entry name" value="DksA-like_N"/>
    <property type="match status" value="1"/>
</dbReference>
<dbReference type="InterPro" id="IPR000962">
    <property type="entry name" value="Znf_DskA_TraR"/>
</dbReference>
<protein>
    <submittedName>
        <fullName evidence="3">Transcriptional regulator, TraR/DksA family</fullName>
    </submittedName>
</protein>
<evidence type="ECO:0000313" key="4">
    <source>
        <dbReference type="Proteomes" id="UP000199467"/>
    </source>
</evidence>
<feature type="domain" description="Zinc finger DksA/TraR C4-type" evidence="1">
    <location>
        <begin position="70"/>
        <end position="102"/>
    </location>
</feature>
<proteinExistence type="predicted"/>
<dbReference type="Proteomes" id="UP000199467">
    <property type="component" value="Unassembled WGS sequence"/>
</dbReference>
<gene>
    <name evidence="3" type="ORF">SAMN05216576_104175</name>
</gene>
<dbReference type="PANTHER" id="PTHR33823">
    <property type="entry name" value="RNA POLYMERASE-BINDING TRANSCRIPTION FACTOR DKSA-RELATED"/>
    <property type="match status" value="1"/>
</dbReference>
<dbReference type="AlphaFoldDB" id="A0A1G6MTJ7"/>
<sequence>MAHRDVLDALLHDYTTRAEAIRRDLGRSHSADFAEQAQQRQNDEVLEALLAEAEHGVLLVRQAQRRLAEGRYGECLCCGEPIEAARLAALPVAEYCLRCAEDLGDYSSQAARLK</sequence>
<reference evidence="4" key="1">
    <citation type="submission" date="2016-10" db="EMBL/GenBank/DDBJ databases">
        <authorList>
            <person name="Varghese N."/>
            <person name="Submissions S."/>
        </authorList>
    </citation>
    <scope>NUCLEOTIDE SEQUENCE [LARGE SCALE GENOMIC DNA]</scope>
    <source>
        <strain evidence="4">DSM 26382</strain>
    </source>
</reference>
<evidence type="ECO:0000259" key="2">
    <source>
        <dbReference type="Pfam" id="PF21173"/>
    </source>
</evidence>
<dbReference type="PANTHER" id="PTHR33823:SF4">
    <property type="entry name" value="GENERAL STRESS PROTEIN 16O"/>
    <property type="match status" value="1"/>
</dbReference>
<dbReference type="PROSITE" id="PS51128">
    <property type="entry name" value="ZF_DKSA_2"/>
    <property type="match status" value="1"/>
</dbReference>
<evidence type="ECO:0000313" key="3">
    <source>
        <dbReference type="EMBL" id="SDC58315.1"/>
    </source>
</evidence>